<evidence type="ECO:0000256" key="16">
    <source>
        <dbReference type="SAM" id="Phobius"/>
    </source>
</evidence>
<evidence type="ECO:0008006" key="22">
    <source>
        <dbReference type="Google" id="ProtNLM"/>
    </source>
</evidence>
<dbReference type="PROSITE" id="PS00108">
    <property type="entry name" value="PROTEIN_KINASE_ST"/>
    <property type="match status" value="1"/>
</dbReference>
<keyword evidence="10 15" id="KW-0067">ATP-binding</keyword>
<dbReference type="PROSITE" id="PS50011">
    <property type="entry name" value="PROTEIN_KINASE_DOM"/>
    <property type="match status" value="1"/>
</dbReference>
<feature type="domain" description="Gnk2-homologous" evidence="19">
    <location>
        <begin position="28"/>
        <end position="131"/>
    </location>
</feature>
<evidence type="ECO:0000256" key="9">
    <source>
        <dbReference type="ARBA" id="ARBA00022777"/>
    </source>
</evidence>
<dbReference type="InterPro" id="IPR002902">
    <property type="entry name" value="GNK2"/>
</dbReference>
<feature type="domain" description="Protein kinase" evidence="18">
    <location>
        <begin position="329"/>
        <end position="606"/>
    </location>
</feature>
<dbReference type="InterPro" id="IPR001245">
    <property type="entry name" value="Ser-Thr/Tyr_kinase_cat_dom"/>
</dbReference>
<name>A0AAW2DGD3_9ROSI</name>
<keyword evidence="3" id="KW-0597">Phosphoprotein</keyword>
<dbReference type="CDD" id="cd14066">
    <property type="entry name" value="STKc_IRAK"/>
    <property type="match status" value="1"/>
</dbReference>
<proteinExistence type="predicted"/>
<dbReference type="InterPro" id="IPR011009">
    <property type="entry name" value="Kinase-like_dom_sf"/>
</dbReference>
<keyword evidence="14" id="KW-0325">Glycoprotein</keyword>
<feature type="transmembrane region" description="Helical" evidence="16">
    <location>
        <begin position="272"/>
        <end position="294"/>
    </location>
</feature>
<keyword evidence="12 16" id="KW-0472">Membrane</keyword>
<keyword evidence="4" id="KW-0808">Transferase</keyword>
<evidence type="ECO:0000256" key="3">
    <source>
        <dbReference type="ARBA" id="ARBA00022553"/>
    </source>
</evidence>
<organism evidence="20 21">
    <name type="scientific">Lithocarpus litseifolius</name>
    <dbReference type="NCBI Taxonomy" id="425828"/>
    <lineage>
        <taxon>Eukaryota</taxon>
        <taxon>Viridiplantae</taxon>
        <taxon>Streptophyta</taxon>
        <taxon>Embryophyta</taxon>
        <taxon>Tracheophyta</taxon>
        <taxon>Spermatophyta</taxon>
        <taxon>Magnoliopsida</taxon>
        <taxon>eudicotyledons</taxon>
        <taxon>Gunneridae</taxon>
        <taxon>Pentapetalae</taxon>
        <taxon>rosids</taxon>
        <taxon>fabids</taxon>
        <taxon>Fagales</taxon>
        <taxon>Fagaceae</taxon>
        <taxon>Lithocarpus</taxon>
    </lineage>
</organism>
<dbReference type="Proteomes" id="UP001459277">
    <property type="component" value="Unassembled WGS sequence"/>
</dbReference>
<dbReference type="InterPro" id="IPR000719">
    <property type="entry name" value="Prot_kinase_dom"/>
</dbReference>
<evidence type="ECO:0000256" key="8">
    <source>
        <dbReference type="ARBA" id="ARBA00022741"/>
    </source>
</evidence>
<evidence type="ECO:0000259" key="18">
    <source>
        <dbReference type="PROSITE" id="PS50011"/>
    </source>
</evidence>
<evidence type="ECO:0000256" key="2">
    <source>
        <dbReference type="ARBA" id="ARBA00022527"/>
    </source>
</evidence>
<dbReference type="FunFam" id="1.10.510.10:FF:000343">
    <property type="entry name" value="Cysteine-rich receptor-like protein kinase 28"/>
    <property type="match status" value="1"/>
</dbReference>
<comment type="subcellular location">
    <subcellularLocation>
        <location evidence="1">Membrane</location>
        <topology evidence="1">Single-pass membrane protein</topology>
    </subcellularLocation>
</comment>
<dbReference type="PANTHER" id="PTHR27002:SF1073">
    <property type="entry name" value="CYSTEINE-RICH RECEPTOR-LIKE PROTEIN KINASE 29"/>
    <property type="match status" value="1"/>
</dbReference>
<dbReference type="GO" id="GO:0005524">
    <property type="term" value="F:ATP binding"/>
    <property type="evidence" value="ECO:0007669"/>
    <property type="project" value="UniProtKB-UniRule"/>
</dbReference>
<keyword evidence="6 17" id="KW-0732">Signal</keyword>
<keyword evidence="11 16" id="KW-1133">Transmembrane helix</keyword>
<evidence type="ECO:0000259" key="19">
    <source>
        <dbReference type="PROSITE" id="PS51473"/>
    </source>
</evidence>
<keyword evidence="7" id="KW-0677">Repeat</keyword>
<dbReference type="Pfam" id="PF01657">
    <property type="entry name" value="Stress-antifung"/>
    <property type="match status" value="2"/>
</dbReference>
<keyword evidence="21" id="KW-1185">Reference proteome</keyword>
<feature type="domain" description="Gnk2-homologous" evidence="19">
    <location>
        <begin position="136"/>
        <end position="241"/>
    </location>
</feature>
<dbReference type="Gene3D" id="1.10.510.10">
    <property type="entry name" value="Transferase(Phosphotransferase) domain 1"/>
    <property type="match status" value="1"/>
</dbReference>
<keyword evidence="9" id="KW-0418">Kinase</keyword>
<evidence type="ECO:0000256" key="14">
    <source>
        <dbReference type="ARBA" id="ARBA00023180"/>
    </source>
</evidence>
<dbReference type="Gene3D" id="3.30.430.20">
    <property type="entry name" value="Gnk2 domain, C-X8-C-X2-C motif"/>
    <property type="match status" value="2"/>
</dbReference>
<evidence type="ECO:0000256" key="11">
    <source>
        <dbReference type="ARBA" id="ARBA00022989"/>
    </source>
</evidence>
<evidence type="ECO:0000256" key="5">
    <source>
        <dbReference type="ARBA" id="ARBA00022692"/>
    </source>
</evidence>
<dbReference type="PROSITE" id="PS00107">
    <property type="entry name" value="PROTEIN_KINASE_ATP"/>
    <property type="match status" value="1"/>
</dbReference>
<dbReference type="Pfam" id="PF07714">
    <property type="entry name" value="PK_Tyr_Ser-Thr"/>
    <property type="match status" value="1"/>
</dbReference>
<feature type="chain" id="PRO_5043553733" description="Cysteine-rich receptor-like protein kinase 10" evidence="17">
    <location>
        <begin position="25"/>
        <end position="647"/>
    </location>
</feature>
<dbReference type="CDD" id="cd23509">
    <property type="entry name" value="Gnk2-like"/>
    <property type="match status" value="2"/>
</dbReference>
<evidence type="ECO:0000313" key="21">
    <source>
        <dbReference type="Proteomes" id="UP001459277"/>
    </source>
</evidence>
<dbReference type="PROSITE" id="PS51473">
    <property type="entry name" value="GNK2"/>
    <property type="match status" value="2"/>
</dbReference>
<evidence type="ECO:0000313" key="20">
    <source>
        <dbReference type="EMBL" id="KAL0009693.1"/>
    </source>
</evidence>
<dbReference type="InterPro" id="IPR017441">
    <property type="entry name" value="Protein_kinase_ATP_BS"/>
</dbReference>
<gene>
    <name evidence="20" type="ORF">SO802_004801</name>
</gene>
<evidence type="ECO:0000256" key="13">
    <source>
        <dbReference type="ARBA" id="ARBA00023170"/>
    </source>
</evidence>
<dbReference type="InterPro" id="IPR038408">
    <property type="entry name" value="GNK2_sf"/>
</dbReference>
<accession>A0AAW2DGD3</accession>
<dbReference type="Gene3D" id="3.30.200.20">
    <property type="entry name" value="Phosphorylase Kinase, domain 1"/>
    <property type="match status" value="1"/>
</dbReference>
<evidence type="ECO:0000256" key="4">
    <source>
        <dbReference type="ARBA" id="ARBA00022679"/>
    </source>
</evidence>
<feature type="binding site" evidence="15">
    <location>
        <position position="357"/>
    </location>
    <ligand>
        <name>ATP</name>
        <dbReference type="ChEBI" id="CHEBI:30616"/>
    </ligand>
</feature>
<keyword evidence="5 16" id="KW-0812">Transmembrane</keyword>
<dbReference type="SUPFAM" id="SSF56112">
    <property type="entry name" value="Protein kinase-like (PK-like)"/>
    <property type="match status" value="1"/>
</dbReference>
<dbReference type="PANTHER" id="PTHR27002">
    <property type="entry name" value="RECEPTOR-LIKE SERINE/THREONINE-PROTEIN KINASE SD1-8"/>
    <property type="match status" value="1"/>
</dbReference>
<dbReference type="EMBL" id="JAZDWU010000002">
    <property type="protein sequence ID" value="KAL0009693.1"/>
    <property type="molecule type" value="Genomic_DNA"/>
</dbReference>
<evidence type="ECO:0000256" key="1">
    <source>
        <dbReference type="ARBA" id="ARBA00004167"/>
    </source>
</evidence>
<evidence type="ECO:0000256" key="7">
    <source>
        <dbReference type="ARBA" id="ARBA00022737"/>
    </source>
</evidence>
<dbReference type="SMART" id="SM00220">
    <property type="entry name" value="S_TKc"/>
    <property type="match status" value="1"/>
</dbReference>
<comment type="caution">
    <text evidence="20">The sequence shown here is derived from an EMBL/GenBank/DDBJ whole genome shotgun (WGS) entry which is preliminary data.</text>
</comment>
<dbReference type="FunFam" id="3.30.430.20:FF:000002">
    <property type="entry name" value="Cysteine-rich receptor-like protein kinase 10"/>
    <property type="match status" value="1"/>
</dbReference>
<dbReference type="FunFam" id="3.30.200.20:FF:000959">
    <property type="entry name" value="Cysteine-rich receptor-like protein kinase 17"/>
    <property type="match status" value="1"/>
</dbReference>
<dbReference type="GO" id="GO:0004674">
    <property type="term" value="F:protein serine/threonine kinase activity"/>
    <property type="evidence" value="ECO:0007669"/>
    <property type="project" value="UniProtKB-KW"/>
</dbReference>
<keyword evidence="2" id="KW-0723">Serine/threonine-protein kinase</keyword>
<keyword evidence="13" id="KW-0675">Receptor</keyword>
<evidence type="ECO:0000256" key="15">
    <source>
        <dbReference type="PROSITE-ProRule" id="PRU10141"/>
    </source>
</evidence>
<keyword evidence="8 15" id="KW-0547">Nucleotide-binding</keyword>
<dbReference type="AlphaFoldDB" id="A0AAW2DGD3"/>
<sequence length="647" mass="71777">MAPVSPSLIFSLCLIFILIPQATTQPSFICHTCSPGLGNYTTNSTYAANLNHVFSSFSSNTAIDNGFYSASYGQDPDKVYAIGLCRGDLNQDVCRSCLNDSALALIQLCPNQKEAIGWYDNCTLRFSNHSIFGSEDENPSCFSNQNNVSDVDGFGKAVKSLLDSMISEAASSNRKFATKTSVAPDLSKLYGFVQCTPDLSEQQCNNCLEMTSSQLPLFTIGMGGGRFYTPSCNFRFDTYLFFQPQADASLPLSPIFPSPMPIKENKRNTARIAVIIAVPTVVAMILVISICIFLRARKPMDTCETVDEITSVESLQFEFSTIRVATDNFSDANKLGKGGFGAVYRGTLPKGQEIAVKRLSRNSGQGDQEFKNEVLLVAKLQHRNLVRLLGFCLEGNERLLIYEFVPNTSLDNYIFDSMKRADLNWERRYKIIGGVARGLLYLHEDSRLRIIHRDLKAANILLDAEMNPKISDFGMARMFVLDQSEGSTNRIVGTYGYMAPEYAMFGQFSVKSDIFSFGVLILEIVSGQKITRFRDEENIEYLLSYAWENWRDGTTSNFIDPTLRGGPIAEIMRCIHIGLLCVQQNVADRPNMTSVLLMLNSNSVALPAPTQPASFLQSNLPSAESLQQGINSSVTPYEVSITELYPR</sequence>
<dbReference type="GO" id="GO:0005886">
    <property type="term" value="C:plasma membrane"/>
    <property type="evidence" value="ECO:0007669"/>
    <property type="project" value="TreeGrafter"/>
</dbReference>
<dbReference type="InterPro" id="IPR008271">
    <property type="entry name" value="Ser/Thr_kinase_AS"/>
</dbReference>
<reference evidence="20 21" key="1">
    <citation type="submission" date="2024-01" db="EMBL/GenBank/DDBJ databases">
        <title>A telomere-to-telomere, gap-free genome of sweet tea (Lithocarpus litseifolius).</title>
        <authorList>
            <person name="Zhou J."/>
        </authorList>
    </citation>
    <scope>NUCLEOTIDE SEQUENCE [LARGE SCALE GENOMIC DNA]</scope>
    <source>
        <strain evidence="20">Zhou-2022a</strain>
        <tissue evidence="20">Leaf</tissue>
    </source>
</reference>
<evidence type="ECO:0000256" key="6">
    <source>
        <dbReference type="ARBA" id="ARBA00022729"/>
    </source>
</evidence>
<dbReference type="FunFam" id="3.30.430.20:FF:000003">
    <property type="entry name" value="Cysteine-rich RLK (RECEPTOR-like protein kinase) 10"/>
    <property type="match status" value="1"/>
</dbReference>
<feature type="signal peptide" evidence="17">
    <location>
        <begin position="1"/>
        <end position="24"/>
    </location>
</feature>
<evidence type="ECO:0000256" key="12">
    <source>
        <dbReference type="ARBA" id="ARBA00023136"/>
    </source>
</evidence>
<protein>
    <recommendedName>
        <fullName evidence="22">Cysteine-rich receptor-like protein kinase 10</fullName>
    </recommendedName>
</protein>
<evidence type="ECO:0000256" key="10">
    <source>
        <dbReference type="ARBA" id="ARBA00022840"/>
    </source>
</evidence>
<evidence type="ECO:0000256" key="17">
    <source>
        <dbReference type="SAM" id="SignalP"/>
    </source>
</evidence>